<sequence>MNRFQKQKIDQYLKEHKQSLDDIQQAFIDALTINQVSNEQAAALMVAIMRNLMLMPHNAKQLQALGIEPSKLSIDAVTELINVWAREYAKNL</sequence>
<evidence type="ECO:0000313" key="2">
    <source>
        <dbReference type="Proteomes" id="UP000051638"/>
    </source>
</evidence>
<comment type="caution">
    <text evidence="1">The sequence shown here is derived from an EMBL/GenBank/DDBJ whole genome shotgun (WGS) entry which is preliminary data.</text>
</comment>
<keyword evidence="2" id="KW-1185">Reference proteome</keyword>
<accession>A0A0R2D547</accession>
<dbReference type="PATRIC" id="fig|1423796.3.peg.1028"/>
<organism evidence="1 2">
    <name type="scientific">Loigolactobacillus rennini DSM 20253</name>
    <dbReference type="NCBI Taxonomy" id="1423796"/>
    <lineage>
        <taxon>Bacteria</taxon>
        <taxon>Bacillati</taxon>
        <taxon>Bacillota</taxon>
        <taxon>Bacilli</taxon>
        <taxon>Lactobacillales</taxon>
        <taxon>Lactobacillaceae</taxon>
        <taxon>Loigolactobacillus</taxon>
    </lineage>
</organism>
<dbReference type="RefSeq" id="WP_057873640.1">
    <property type="nucleotide sequence ID" value="NZ_AYYI01000026.1"/>
</dbReference>
<proteinExistence type="predicted"/>
<protein>
    <submittedName>
        <fullName evidence="1">Uncharacterized protein</fullName>
    </submittedName>
</protein>
<dbReference type="OrthoDB" id="2299857at2"/>
<name>A0A0R2D547_9LACO</name>
<gene>
    <name evidence="1" type="ORF">FC24_GL001007</name>
</gene>
<reference evidence="1 2" key="1">
    <citation type="journal article" date="2015" name="Genome Announc.">
        <title>Expanding the biotechnology potential of lactobacilli through comparative genomics of 213 strains and associated genera.</title>
        <authorList>
            <person name="Sun Z."/>
            <person name="Harris H.M."/>
            <person name="McCann A."/>
            <person name="Guo C."/>
            <person name="Argimon S."/>
            <person name="Zhang W."/>
            <person name="Yang X."/>
            <person name="Jeffery I.B."/>
            <person name="Cooney J.C."/>
            <person name="Kagawa T.F."/>
            <person name="Liu W."/>
            <person name="Song Y."/>
            <person name="Salvetti E."/>
            <person name="Wrobel A."/>
            <person name="Rasinkangas P."/>
            <person name="Parkhill J."/>
            <person name="Rea M.C."/>
            <person name="O'Sullivan O."/>
            <person name="Ritari J."/>
            <person name="Douillard F.P."/>
            <person name="Paul Ross R."/>
            <person name="Yang R."/>
            <person name="Briner A.E."/>
            <person name="Felis G.E."/>
            <person name="de Vos W.M."/>
            <person name="Barrangou R."/>
            <person name="Klaenhammer T.R."/>
            <person name="Caufield P.W."/>
            <person name="Cui Y."/>
            <person name="Zhang H."/>
            <person name="O'Toole P.W."/>
        </authorList>
    </citation>
    <scope>NUCLEOTIDE SEQUENCE [LARGE SCALE GENOMIC DNA]</scope>
    <source>
        <strain evidence="1 2">DSM 20253</strain>
    </source>
</reference>
<dbReference type="AlphaFoldDB" id="A0A0R2D547"/>
<dbReference type="Proteomes" id="UP000051638">
    <property type="component" value="Unassembled WGS sequence"/>
</dbReference>
<evidence type="ECO:0000313" key="1">
    <source>
        <dbReference type="EMBL" id="KRM98773.1"/>
    </source>
</evidence>
<dbReference type="EMBL" id="AYYI01000026">
    <property type="protein sequence ID" value="KRM98773.1"/>
    <property type="molecule type" value="Genomic_DNA"/>
</dbReference>
<dbReference type="STRING" id="1423796.FC24_GL001007"/>